<sequence>MSSRKGRWRSVKDALWLLLGLTLVSMMLSLHLQDGLGWLGSSSHVKAVKSDFSHNIEGNEVIRIFDKLASVNRSSSNVTTAGIPQPLGFPQAIYHSSTSHNNNQSIKTNHSPNGNHLPSYRNHGENAQENAESPERNTVETNHISSDSVLTRLSDNRTVRDDYRNIARRVKLKGKNRSVQIAVAETEGLQTVTGELNTELSPRHGSAGKILSLKSEKITGQSGLSKAGDSSKKLDRKTSLGESTEETQRRKFHRERKKSEKTQGENVGDNGRLWHSFHLRDSRILTGQNTPARVTSIRRPGVSAGRAIIGSSTASVQGLRPTDDDATTSEDETDTGIPGGGQARTSDLQASLHDHISQVSWLCFQYTGLRT</sequence>
<feature type="compositionally biased region" description="Basic and acidic residues" evidence="1">
    <location>
        <begin position="229"/>
        <end position="239"/>
    </location>
</feature>
<dbReference type="EMBL" id="BMAT01008049">
    <property type="protein sequence ID" value="GFR76951.1"/>
    <property type="molecule type" value="Genomic_DNA"/>
</dbReference>
<evidence type="ECO:0000313" key="2">
    <source>
        <dbReference type="EMBL" id="GFR76951.1"/>
    </source>
</evidence>
<feature type="compositionally biased region" description="Acidic residues" evidence="1">
    <location>
        <begin position="324"/>
        <end position="334"/>
    </location>
</feature>
<comment type="caution">
    <text evidence="2">The sequence shown here is derived from an EMBL/GenBank/DDBJ whole genome shotgun (WGS) entry which is preliminary data.</text>
</comment>
<accession>A0AAV4FVE5</accession>
<reference evidence="2 3" key="1">
    <citation type="journal article" date="2021" name="Elife">
        <title>Chloroplast acquisition without the gene transfer in kleptoplastic sea slugs, Plakobranchus ocellatus.</title>
        <authorList>
            <person name="Maeda T."/>
            <person name="Takahashi S."/>
            <person name="Yoshida T."/>
            <person name="Shimamura S."/>
            <person name="Takaki Y."/>
            <person name="Nagai Y."/>
            <person name="Toyoda A."/>
            <person name="Suzuki Y."/>
            <person name="Arimoto A."/>
            <person name="Ishii H."/>
            <person name="Satoh N."/>
            <person name="Nishiyama T."/>
            <person name="Hasebe M."/>
            <person name="Maruyama T."/>
            <person name="Minagawa J."/>
            <person name="Obokata J."/>
            <person name="Shigenobu S."/>
        </authorList>
    </citation>
    <scope>NUCLEOTIDE SEQUENCE [LARGE SCALE GENOMIC DNA]</scope>
</reference>
<name>A0AAV4FVE5_9GAST</name>
<keyword evidence="3" id="KW-1185">Reference proteome</keyword>
<feature type="compositionally biased region" description="Polar residues" evidence="1">
    <location>
        <begin position="94"/>
        <end position="116"/>
    </location>
</feature>
<feature type="region of interest" description="Disordered" evidence="1">
    <location>
        <begin position="91"/>
        <end position="151"/>
    </location>
</feature>
<evidence type="ECO:0000313" key="3">
    <source>
        <dbReference type="Proteomes" id="UP000762676"/>
    </source>
</evidence>
<feature type="region of interest" description="Disordered" evidence="1">
    <location>
        <begin position="305"/>
        <end position="345"/>
    </location>
</feature>
<dbReference type="Proteomes" id="UP000762676">
    <property type="component" value="Unassembled WGS sequence"/>
</dbReference>
<feature type="region of interest" description="Disordered" evidence="1">
    <location>
        <begin position="220"/>
        <end position="273"/>
    </location>
</feature>
<proteinExistence type="predicted"/>
<evidence type="ECO:0000256" key="1">
    <source>
        <dbReference type="SAM" id="MobiDB-lite"/>
    </source>
</evidence>
<dbReference type="AlphaFoldDB" id="A0AAV4FVE5"/>
<gene>
    <name evidence="2" type="ORF">ElyMa_003956200</name>
</gene>
<feature type="compositionally biased region" description="Polar residues" evidence="1">
    <location>
        <begin position="139"/>
        <end position="151"/>
    </location>
</feature>
<protein>
    <submittedName>
        <fullName evidence="2">Uncharacterized protein</fullName>
    </submittedName>
</protein>
<organism evidence="2 3">
    <name type="scientific">Elysia marginata</name>
    <dbReference type="NCBI Taxonomy" id="1093978"/>
    <lineage>
        <taxon>Eukaryota</taxon>
        <taxon>Metazoa</taxon>
        <taxon>Spiralia</taxon>
        <taxon>Lophotrochozoa</taxon>
        <taxon>Mollusca</taxon>
        <taxon>Gastropoda</taxon>
        <taxon>Heterobranchia</taxon>
        <taxon>Euthyneura</taxon>
        <taxon>Panpulmonata</taxon>
        <taxon>Sacoglossa</taxon>
        <taxon>Placobranchoidea</taxon>
        <taxon>Plakobranchidae</taxon>
        <taxon>Elysia</taxon>
    </lineage>
</organism>